<dbReference type="InterPro" id="IPR034405">
    <property type="entry name" value="F420"/>
</dbReference>
<proteinExistence type="predicted"/>
<evidence type="ECO:0000256" key="4">
    <source>
        <dbReference type="ARBA" id="ARBA00022723"/>
    </source>
</evidence>
<feature type="non-terminal residue" evidence="7">
    <location>
        <position position="103"/>
    </location>
</feature>
<keyword evidence="6" id="KW-0411">Iron-sulfur</keyword>
<accession>A0A0F3H0J2</accession>
<evidence type="ECO:0000256" key="6">
    <source>
        <dbReference type="ARBA" id="ARBA00023014"/>
    </source>
</evidence>
<dbReference type="GO" id="GO:0044689">
    <property type="term" value="F:7,8-didemethyl-8-hydroxy-5-deazariboflavin synthase activity"/>
    <property type="evidence" value="ECO:0007669"/>
    <property type="project" value="TreeGrafter"/>
</dbReference>
<keyword evidence="4" id="KW-0479">Metal-binding</keyword>
<evidence type="ECO:0000256" key="1">
    <source>
        <dbReference type="ARBA" id="ARBA00001966"/>
    </source>
</evidence>
<dbReference type="PANTHER" id="PTHR43076">
    <property type="entry name" value="FO SYNTHASE (COFH)"/>
    <property type="match status" value="1"/>
</dbReference>
<comment type="cofactor">
    <cofactor evidence="1">
        <name>[4Fe-4S] cluster</name>
        <dbReference type="ChEBI" id="CHEBI:49883"/>
    </cofactor>
</comment>
<protein>
    <submittedName>
        <fullName evidence="7">Radical SAM domain-containing protein</fullName>
    </submittedName>
</protein>
<dbReference type="SFLD" id="SFLDS00029">
    <property type="entry name" value="Radical_SAM"/>
    <property type="match status" value="1"/>
</dbReference>
<gene>
    <name evidence="7" type="ORF">MBAV_001368</name>
</gene>
<evidence type="ECO:0000256" key="5">
    <source>
        <dbReference type="ARBA" id="ARBA00023004"/>
    </source>
</evidence>
<evidence type="ECO:0000313" key="7">
    <source>
        <dbReference type="EMBL" id="KJU86438.1"/>
    </source>
</evidence>
<keyword evidence="2" id="KW-0004">4Fe-4S</keyword>
<organism evidence="7 8">
    <name type="scientific">Candidatus Magnetobacterium bavaricum</name>
    <dbReference type="NCBI Taxonomy" id="29290"/>
    <lineage>
        <taxon>Bacteria</taxon>
        <taxon>Pseudomonadati</taxon>
        <taxon>Nitrospirota</taxon>
        <taxon>Thermodesulfovibrionia</taxon>
        <taxon>Thermodesulfovibrionales</taxon>
        <taxon>Candidatus Magnetobacteriaceae</taxon>
        <taxon>Candidatus Magnetobacterium</taxon>
    </lineage>
</organism>
<dbReference type="Proteomes" id="UP000033423">
    <property type="component" value="Unassembled WGS sequence"/>
</dbReference>
<evidence type="ECO:0000256" key="2">
    <source>
        <dbReference type="ARBA" id="ARBA00022485"/>
    </source>
</evidence>
<dbReference type="AlphaFoldDB" id="A0A0F3H0J2"/>
<sequence length="103" mass="11607">MTIRGRVLDKLGNGLRLDTEDVLSLFESDDLFEIGQAASEMAYRLHGDRVYYTRNHHINPTNICVNRCKFCAFSRSSGQAGAYALTIEEIIDKLKASQQPLVE</sequence>
<evidence type="ECO:0000256" key="3">
    <source>
        <dbReference type="ARBA" id="ARBA00022691"/>
    </source>
</evidence>
<dbReference type="Gene3D" id="3.20.20.70">
    <property type="entry name" value="Aldolase class I"/>
    <property type="match status" value="1"/>
</dbReference>
<evidence type="ECO:0000313" key="8">
    <source>
        <dbReference type="Proteomes" id="UP000033423"/>
    </source>
</evidence>
<dbReference type="GO" id="GO:0051539">
    <property type="term" value="F:4 iron, 4 sulfur cluster binding"/>
    <property type="evidence" value="ECO:0007669"/>
    <property type="project" value="UniProtKB-KW"/>
</dbReference>
<keyword evidence="8" id="KW-1185">Reference proteome</keyword>
<dbReference type="PANTHER" id="PTHR43076:SF7">
    <property type="entry name" value="AMINODEOXYFUTALOSINE SYNTHASE"/>
    <property type="match status" value="1"/>
</dbReference>
<keyword evidence="3" id="KW-0949">S-adenosyl-L-methionine</keyword>
<keyword evidence="5" id="KW-0408">Iron</keyword>
<name>A0A0F3H0J2_9BACT</name>
<dbReference type="InterPro" id="IPR058240">
    <property type="entry name" value="rSAM_sf"/>
</dbReference>
<dbReference type="InterPro" id="IPR007197">
    <property type="entry name" value="rSAM"/>
</dbReference>
<dbReference type="GO" id="GO:0046872">
    <property type="term" value="F:metal ion binding"/>
    <property type="evidence" value="ECO:0007669"/>
    <property type="project" value="UniProtKB-KW"/>
</dbReference>
<dbReference type="InterPro" id="IPR013785">
    <property type="entry name" value="Aldolase_TIM"/>
</dbReference>
<dbReference type="SUPFAM" id="SSF102114">
    <property type="entry name" value="Radical SAM enzymes"/>
    <property type="match status" value="1"/>
</dbReference>
<dbReference type="EMBL" id="LACI01000589">
    <property type="protein sequence ID" value="KJU86438.1"/>
    <property type="molecule type" value="Genomic_DNA"/>
</dbReference>
<reference evidence="7 8" key="1">
    <citation type="submission" date="2015-02" db="EMBL/GenBank/DDBJ databases">
        <title>Single-cell genomics of uncultivated deep-branching MTB reveals a conserved set of magnetosome genes.</title>
        <authorList>
            <person name="Kolinko S."/>
            <person name="Richter M."/>
            <person name="Glockner F.O."/>
            <person name="Brachmann A."/>
            <person name="Schuler D."/>
        </authorList>
    </citation>
    <scope>NUCLEOTIDE SEQUENCE [LARGE SCALE GENOMIC DNA]</scope>
    <source>
        <strain evidence="7">TM-1</strain>
    </source>
</reference>
<comment type="caution">
    <text evidence="7">The sequence shown here is derived from an EMBL/GenBank/DDBJ whole genome shotgun (WGS) entry which is preliminary data.</text>
</comment>